<dbReference type="RefSeq" id="WP_011268029.1">
    <property type="nucleotide sequence ID" value="NC_007005.1"/>
</dbReference>
<protein>
    <submittedName>
        <fullName evidence="1">Uncharacterized protein</fullName>
    </submittedName>
</protein>
<dbReference type="AlphaFoldDB" id="Q4ZSJ0"/>
<reference evidence="1 2" key="1">
    <citation type="journal article" date="2005" name="Proc. Natl. Acad. Sci. U.S.A.">
        <title>Comparison of the complete genome sequences of Pseudomonas syringae pv. syringae B728a and pv. tomato DC3000.</title>
        <authorList>
            <person name="Feil H."/>
            <person name="Feil W.S."/>
            <person name="Chain P."/>
            <person name="Larimer F."/>
            <person name="Dibartolo G."/>
            <person name="Copeland A."/>
            <person name="Lykidis A."/>
            <person name="Trong S."/>
            <person name="Nolan M."/>
            <person name="Goltsman E."/>
            <person name="Thiel J."/>
            <person name="Malfatti S."/>
            <person name="Loper J.E."/>
            <person name="Lapidus A."/>
            <person name="Detter J.C."/>
            <person name="Land M."/>
            <person name="Richardson P.M."/>
            <person name="Kyrpides N.C."/>
            <person name="Ivanova N."/>
            <person name="Lindow S.E."/>
        </authorList>
    </citation>
    <scope>NUCLEOTIDE SEQUENCE [LARGE SCALE GENOMIC DNA]</scope>
    <source>
        <strain evidence="1 2">B728a</strain>
    </source>
</reference>
<accession>Q4ZSJ0</accession>
<proteinExistence type="predicted"/>
<evidence type="ECO:0000313" key="2">
    <source>
        <dbReference type="Proteomes" id="UP000000426"/>
    </source>
</evidence>
<organism evidence="1 2">
    <name type="scientific">Pseudomonas syringae pv. syringae (strain B728a)</name>
    <dbReference type="NCBI Taxonomy" id="205918"/>
    <lineage>
        <taxon>Bacteria</taxon>
        <taxon>Pseudomonadati</taxon>
        <taxon>Pseudomonadota</taxon>
        <taxon>Gammaproteobacteria</taxon>
        <taxon>Pseudomonadales</taxon>
        <taxon>Pseudomonadaceae</taxon>
        <taxon>Pseudomonas</taxon>
        <taxon>Pseudomonas syringae</taxon>
    </lineage>
</organism>
<sequence>MEAILDETLCEAVGVAVLSSQAFEKMFVLAARHAIKQADVVTIEDVVSISPRRAFKQPVKALLKEISGAAEVSGLEDRILRYIEERHMVVHRLVETDWSAQGGREHIKEICMRVASESIELHKIFTIMFGQWLLRFPSLHPVIAEYEIFKMYGISSSETTGEE</sequence>
<dbReference type="Proteomes" id="UP000000426">
    <property type="component" value="Chromosome"/>
</dbReference>
<gene>
    <name evidence="1" type="ordered locus">Psyr_2844</name>
</gene>
<name>Q4ZSJ0_PSEU2</name>
<dbReference type="EMBL" id="CP000075">
    <property type="protein sequence ID" value="AAY37882.1"/>
    <property type="molecule type" value="Genomic_DNA"/>
</dbReference>
<evidence type="ECO:0000313" key="1">
    <source>
        <dbReference type="EMBL" id="AAY37882.1"/>
    </source>
</evidence>
<dbReference type="KEGG" id="psb:Psyr_2844"/>
<dbReference type="HOGENOM" id="CLU_1625691_0_0_6"/>